<dbReference type="SUPFAM" id="SSF47473">
    <property type="entry name" value="EF-hand"/>
    <property type="match status" value="5"/>
</dbReference>
<dbReference type="Pfam" id="PF13499">
    <property type="entry name" value="EF-hand_7"/>
    <property type="match status" value="2"/>
</dbReference>
<dbReference type="InterPro" id="IPR011992">
    <property type="entry name" value="EF-hand-dom_pair"/>
</dbReference>
<dbReference type="CDD" id="cd00051">
    <property type="entry name" value="EFh"/>
    <property type="match status" value="2"/>
</dbReference>
<feature type="coiled-coil region" evidence="2">
    <location>
        <begin position="1413"/>
        <end position="1440"/>
    </location>
</feature>
<feature type="region of interest" description="Disordered" evidence="3">
    <location>
        <begin position="2315"/>
        <end position="2339"/>
    </location>
</feature>
<dbReference type="PROSITE" id="PS50222">
    <property type="entry name" value="EF_HAND_2"/>
    <property type="match status" value="6"/>
</dbReference>
<evidence type="ECO:0000256" key="3">
    <source>
        <dbReference type="SAM" id="MobiDB-lite"/>
    </source>
</evidence>
<dbReference type="Gene3D" id="1.10.238.10">
    <property type="entry name" value="EF-hand"/>
    <property type="match status" value="6"/>
</dbReference>
<evidence type="ECO:0000259" key="4">
    <source>
        <dbReference type="PROSITE" id="PS50222"/>
    </source>
</evidence>
<dbReference type="InterPro" id="IPR052603">
    <property type="entry name" value="EFCB6"/>
</dbReference>
<dbReference type="InterPro" id="IPR002048">
    <property type="entry name" value="EF_hand_dom"/>
</dbReference>
<feature type="domain" description="EF-hand" evidence="4">
    <location>
        <begin position="696"/>
        <end position="725"/>
    </location>
</feature>
<feature type="coiled-coil region" evidence="2">
    <location>
        <begin position="1011"/>
        <end position="1045"/>
    </location>
</feature>
<dbReference type="PANTHER" id="PTHR20875">
    <property type="entry name" value="EF-HAND CALCIUM-BINDING DOMAIN-CONTAINING PROTEIN 6-RELATED"/>
    <property type="match status" value="1"/>
</dbReference>
<dbReference type="GO" id="GO:0005509">
    <property type="term" value="F:calcium ion binding"/>
    <property type="evidence" value="ECO:0007669"/>
    <property type="project" value="InterPro"/>
</dbReference>
<feature type="domain" description="EF-hand" evidence="4">
    <location>
        <begin position="780"/>
        <end position="815"/>
    </location>
</feature>
<feature type="coiled-coil region" evidence="2">
    <location>
        <begin position="469"/>
        <end position="538"/>
    </location>
</feature>
<reference evidence="5" key="1">
    <citation type="submission" date="2023-07" db="EMBL/GenBank/DDBJ databases">
        <authorList>
            <consortium name="AG Swart"/>
            <person name="Singh M."/>
            <person name="Singh A."/>
            <person name="Seah K."/>
            <person name="Emmerich C."/>
        </authorList>
    </citation>
    <scope>NUCLEOTIDE SEQUENCE</scope>
    <source>
        <strain evidence="5">DP1</strain>
    </source>
</reference>
<feature type="domain" description="EF-hand" evidence="4">
    <location>
        <begin position="737"/>
        <end position="762"/>
    </location>
</feature>
<feature type="coiled-coil region" evidence="2">
    <location>
        <begin position="1490"/>
        <end position="1542"/>
    </location>
</feature>
<feature type="region of interest" description="Disordered" evidence="3">
    <location>
        <begin position="360"/>
        <end position="397"/>
    </location>
</feature>
<dbReference type="PROSITE" id="PS00018">
    <property type="entry name" value="EF_HAND_1"/>
    <property type="match status" value="4"/>
</dbReference>
<protein>
    <recommendedName>
        <fullName evidence="4">EF-hand domain-containing protein</fullName>
    </recommendedName>
</protein>
<feature type="domain" description="EF-hand" evidence="4">
    <location>
        <begin position="925"/>
        <end position="960"/>
    </location>
</feature>
<feature type="coiled-coil region" evidence="2">
    <location>
        <begin position="85"/>
        <end position="173"/>
    </location>
</feature>
<dbReference type="PANTHER" id="PTHR20875:SF0">
    <property type="entry name" value="GH12158P"/>
    <property type="match status" value="1"/>
</dbReference>
<evidence type="ECO:0000256" key="2">
    <source>
        <dbReference type="SAM" id="Coils"/>
    </source>
</evidence>
<feature type="coiled-coil region" evidence="2">
    <location>
        <begin position="2494"/>
        <end position="2563"/>
    </location>
</feature>
<evidence type="ECO:0000256" key="1">
    <source>
        <dbReference type="ARBA" id="ARBA00022837"/>
    </source>
</evidence>
<feature type="coiled-coil region" evidence="2">
    <location>
        <begin position="2345"/>
        <end position="2379"/>
    </location>
</feature>
<comment type="caution">
    <text evidence="5">The sequence shown here is derived from an EMBL/GenBank/DDBJ whole genome shotgun (WGS) entry which is preliminary data.</text>
</comment>
<feature type="coiled-coil region" evidence="2">
    <location>
        <begin position="1198"/>
        <end position="1354"/>
    </location>
</feature>
<feature type="compositionally biased region" description="Basic and acidic residues" evidence="3">
    <location>
        <begin position="2322"/>
        <end position="2339"/>
    </location>
</feature>
<evidence type="ECO:0000313" key="5">
    <source>
        <dbReference type="EMBL" id="CAI2367120.1"/>
    </source>
</evidence>
<name>A0AAD1XAJ8_EUPCR</name>
<accession>A0AAD1XAJ8</accession>
<keyword evidence="2" id="KW-0175">Coiled coil</keyword>
<keyword evidence="1" id="KW-0106">Calcium</keyword>
<dbReference type="SMART" id="SM00054">
    <property type="entry name" value="EFh"/>
    <property type="match status" value="8"/>
</dbReference>
<dbReference type="Proteomes" id="UP001295684">
    <property type="component" value="Unassembled WGS sequence"/>
</dbReference>
<feature type="coiled-coil region" evidence="2">
    <location>
        <begin position="1692"/>
        <end position="1740"/>
    </location>
</feature>
<feature type="domain" description="EF-hand" evidence="4">
    <location>
        <begin position="889"/>
        <end position="924"/>
    </location>
</feature>
<organism evidence="5 6">
    <name type="scientific">Euplotes crassus</name>
    <dbReference type="NCBI Taxonomy" id="5936"/>
    <lineage>
        <taxon>Eukaryota</taxon>
        <taxon>Sar</taxon>
        <taxon>Alveolata</taxon>
        <taxon>Ciliophora</taxon>
        <taxon>Intramacronucleata</taxon>
        <taxon>Spirotrichea</taxon>
        <taxon>Hypotrichia</taxon>
        <taxon>Euplotida</taxon>
        <taxon>Euplotidae</taxon>
        <taxon>Moneuplotes</taxon>
    </lineage>
</organism>
<feature type="coiled-coil region" evidence="2">
    <location>
        <begin position="2602"/>
        <end position="2698"/>
    </location>
</feature>
<feature type="coiled-coil region" evidence="2">
    <location>
        <begin position="7"/>
        <end position="44"/>
    </location>
</feature>
<keyword evidence="6" id="KW-1185">Reference proteome</keyword>
<dbReference type="EMBL" id="CAMPGE010008215">
    <property type="protein sequence ID" value="CAI2367120.1"/>
    <property type="molecule type" value="Genomic_DNA"/>
</dbReference>
<feature type="coiled-coil region" evidence="2">
    <location>
        <begin position="1625"/>
        <end position="1666"/>
    </location>
</feature>
<evidence type="ECO:0000313" key="6">
    <source>
        <dbReference type="Proteomes" id="UP001295684"/>
    </source>
</evidence>
<gene>
    <name evidence="5" type="ORF">ECRASSUSDP1_LOCUS8397</name>
</gene>
<dbReference type="InterPro" id="IPR018247">
    <property type="entry name" value="EF_Hand_1_Ca_BS"/>
</dbReference>
<sequence>MSVAAENEKLRKLLYHSKNQVAQLEEELKEQQKIKYKIQEERDKYRAKILETKDAIKRMDEIVEMKLAERIQEQEDTHRKTHAELLRKNQMYRDLERRYDDLNQKYLNADDNYRDLLERNEFYEGNTGEEAFSQKMKDIKLLKEDKKKMLDQLNELSDNLEDVLAENRILRKMNNVPDNWGCEPEKRIIKLQDRETVFEYKRLVKILQQDNLSLEKERAKLKEQIRQMALDGSLKSIEELRDLSPEQRIQLSNFLMRLRSGETNEGKSWFELNEENKALTKELETIKNHGYKAIREQLERFFHENKDTFFRSQPRGEDGSSLIEDQRKFLEDMKKDHKKQLSGMVSKVWGDMSNKTAFPIRPNTDGEFGPNNDYAPDSDYNRWGPPRKTGPSSGYSSKFGTNLNIPIPESINPKDVPALQLQLIEMFTLNERKDKSIQELKNELGRAYTKIREYLLMQDQLYLNYVEEHQEFNKKMKEREADMDKLKDDVREKEIHNENLRKTIKKLKLDPDSMSNELVNLQKKLALLEVENFKLAKKYGIISEQEKQLREAYRKIEEGFTERERYAAQRIAKLKEWQVKAISEMKFMYEKFRDAVPLGEYQNVSKELFIYKQKFADMMEKCNRHAVTNSQLQTENRHLLASGEKLKLYEEIRIDAENELEIVKSRLEIVDPTFKWENAAFNTIIARMKQLRLSPQKAFEIFDKDQNGKLSDKEFMSCLYNMGIQDLTNKEKEMLKRAIDPDNSGYIDYREFCRKCGRHGVMIRSKEDDIVYVIDEALKKHKIDLDNLFDIMDKKGKGVISRHDFKDTINNSRVDIDDADLERFLNLFWKGREEGINYRDFVRIYNRFKVRFDEEDDVYHSKNNKPEMTNEMLKRWKEVFDRLNKVFEKRDITLREAFDKIDTDGGKSITFLELRNLFDSTGVVCTDDELDVIFQELDFDGSGQITYNEFETEFRRIVDTPLTTLQALNDQKKVKGSRVFNSGAHEPRDSDFLNRPDIMNATKLTIVESRLKQSEKKEEMYRERLQKSEQSQINWERDYDLLEKKYFEVNERYQDLLHKENAYHVEKIGTLNKEDAGKLVLRSERQQEQIVDLQAAMSSYKSLFDVASGQAKTLKLANRRSKDEEENLLYALRELQSTSIDKNKIGRIYYILMLSRWQEAAVGMKYDYTLNDVRTLRHEYAIIEGRLYNEQEARHSTEKDLRNRALEVEHLKQEIESKGAGSISLTRAEEISRDLQNIAEEKADAEEKYIKIYSEMSSMGHKMAEYEARLEHSEDMLDMMKNATDSEISDRIIEMADKLQFLRKNELKSKREAEELQERANYSEKRIAQQKRDIIELEDQVAEIESKFHRKQEEWIRADNVRQKKFFDAQFTNFETEGRYKGYVDDTEVRAKYSKEDLTTPPVGDFVVKKADVRIMQAKVRNQEDEISNLRAQVISKEKQLDRLREWQIEDNLLSEDERIKDVIDSNKAKVEQMHENETKEITQAAHKTIRMLQEMVENKSAQIKRKEDIIKDIQERMNLQKQEDTREIVRLTHELNDARKAQTDLEFHPHKTEVKFETRMYDAKKRTELIALLNEKDGLIAKQDDDITALQKKFDYLKKAKDEDNLSRRVRDTDMMTYDQNKNVASLRREIATLNKKLQSRKKVEKALEKTIEDITIKLQKLEKMKGITSEDVKMAKLQEKEDPSLDALKIKELESALDKERSKLVSVKQINNNHKADKNKMKQEILLLKERETELQEEVTQGLKMKQKLADQFDRERVEFKRKLRQIKKGEEESKEDKPSGTNLDLRTMMKQVQRENKLLKSQANPVIAYNSENKAFEFIGQPKKLSESGPCESVQDLVHEIKEWLKINNRLTVPAIFKTFDYNRSGFMEKDLFPKVLERLGIDLYEEEVDLLFNCLKSEENEDLARYRPLVVEITTGPNQIEFIPECTAKISELLIKNDVPFDKLQNEIDKNFKNKVTRRELLDGLDSCIPDLPKAVSDKCFSEYTLQENETLMDCQKFINDSKAGAIAKMMKKTKTEVEEKGREYSRDAREDKLEETKGLNIDNEFSRLDREHDGALTFPQFDELLNAYGLEEFKTNMRVELKNVLNPDNNEEITLNYFKHMLDLPRSEGADPHFGLMIKASKDEFRDKEDQEIEDNARAALRRIYQKNNLLDKLGKQVSLYDNDKDGVIHRNILRQSIQEITRGVHHDDIDYITQMADKRNKGYFNPDHFMENITRLAQEEAKKDVILRRLNNVVKHKGINIQKELTKSSKNKSGVIDTYDFMRAMRELRIGLDGNDMEELIKFASGGEKFIDIKKFAKMVEDSGKSKPITVSALRKKPDGTSKRGDLSEKEQKKFHTKLQSLTNQLLDARRELEIAEKNAEDWKAIAEKNEKSLNVLSDKLMDPKEKLKRMDGIKGGPASAKTLKQQLKQQERILDLGRQLEYLANKNEELEKFIEVDSKVRISECENEAKNAKKHMSSVKSENISLQSQIDKLANAKTEFEINEEAEYAKQMNIKNMEERIRELEKNEALLNEEILKSEHKYLDMKFERENHNLKLQRLNEKISDLEDYIDLYSQLPPEMQEKAKAKGKGFDLEKELASIPGKSKRSAPELERVIEGLKRVINSQKTELEKLKKESKFKKDKNPTSRGMKDEIANLEKELQTLSQKEEEIEDFKFRTEKLEHANKALMNDVKNEQKRYEFLESKYKQLLLKYNVTFKDLEKKQDSVFTLSTGANRATYQEYLSQKSKNQK</sequence>
<proteinExistence type="predicted"/>
<feature type="coiled-coil region" evidence="2">
    <location>
        <begin position="204"/>
        <end position="231"/>
    </location>
</feature>
<feature type="domain" description="EF-hand" evidence="4">
    <location>
        <begin position="2041"/>
        <end position="2076"/>
    </location>
</feature>